<dbReference type="HOGENOM" id="CLU_1518010_0_0_1"/>
<sequence>MARPAASTRAKSILATPEDFKMAQTQLHRDELEGVEAEEQDEWARKMIATIPNACPDKMAFERHDTLPLYMCAKGGHAVTDELLAEGLGGLMAAPKGRAPPGGFPFEEFEGPFYLDEESEFYVTDCKKWWARKNKERENNLVNEEHQRCQKFVCIPISIAVPEDVETYGAGAVGNLI</sequence>
<evidence type="ECO:0000313" key="2">
    <source>
        <dbReference type="Proteomes" id="UP000005446"/>
    </source>
</evidence>
<name>H0EJY1_GLAL7</name>
<proteinExistence type="predicted"/>
<comment type="caution">
    <text evidence="1">The sequence shown here is derived from an EMBL/GenBank/DDBJ whole genome shotgun (WGS) entry which is preliminary data.</text>
</comment>
<accession>H0EJY1</accession>
<evidence type="ECO:0000313" key="1">
    <source>
        <dbReference type="EMBL" id="EHL01172.1"/>
    </source>
</evidence>
<gene>
    <name evidence="1" type="ORF">M7I_2865</name>
</gene>
<keyword evidence="2" id="KW-1185">Reference proteome</keyword>
<organism evidence="1 2">
    <name type="scientific">Glarea lozoyensis (strain ATCC 74030 / MF5533)</name>
    <dbReference type="NCBI Taxonomy" id="1104152"/>
    <lineage>
        <taxon>Eukaryota</taxon>
        <taxon>Fungi</taxon>
        <taxon>Dikarya</taxon>
        <taxon>Ascomycota</taxon>
        <taxon>Pezizomycotina</taxon>
        <taxon>Leotiomycetes</taxon>
        <taxon>Helotiales</taxon>
        <taxon>Helotiaceae</taxon>
        <taxon>Glarea</taxon>
    </lineage>
</organism>
<dbReference type="EMBL" id="AGUE01000060">
    <property type="protein sequence ID" value="EHL01172.1"/>
    <property type="molecule type" value="Genomic_DNA"/>
</dbReference>
<reference evidence="1 2" key="1">
    <citation type="journal article" date="2012" name="Eukaryot. Cell">
        <title>Genome sequence of the fungus Glarea lozoyensis: the first genome sequence of a species from the Helotiaceae family.</title>
        <authorList>
            <person name="Youssar L."/>
            <person name="Gruening B.A."/>
            <person name="Erxleben A."/>
            <person name="Guenther S."/>
            <person name="Huettel W."/>
        </authorList>
    </citation>
    <scope>NUCLEOTIDE SEQUENCE [LARGE SCALE GENOMIC DNA]</scope>
    <source>
        <strain evidence="2">ATCC 74030 / MF5533</strain>
    </source>
</reference>
<dbReference type="OrthoDB" id="4746642at2759"/>
<dbReference type="Proteomes" id="UP000005446">
    <property type="component" value="Unassembled WGS sequence"/>
</dbReference>
<dbReference type="InParanoid" id="H0EJY1"/>
<protein>
    <submittedName>
        <fullName evidence="1">Uncharacterized protein</fullName>
    </submittedName>
</protein>
<dbReference type="AlphaFoldDB" id="H0EJY1"/>